<reference evidence="1 2" key="1">
    <citation type="submission" date="2017-03" db="EMBL/GenBank/DDBJ databases">
        <title>Complete genome sequence of Candidatus 'Thiodictyon syntrophicum' sp. nov. strain Cad16T, a photolithoautotroph purple sulfur bacterium isolated from an alpine meromictic lake.</title>
        <authorList>
            <person name="Luedin S.M."/>
            <person name="Pothier J.F."/>
            <person name="Danza F."/>
            <person name="Storelli N."/>
            <person name="Wittwer M."/>
            <person name="Tonolla M."/>
        </authorList>
    </citation>
    <scope>NUCLEOTIDE SEQUENCE [LARGE SCALE GENOMIC DNA]</scope>
    <source>
        <strain evidence="1 2">Cad16T</strain>
    </source>
</reference>
<dbReference type="Proteomes" id="UP000232638">
    <property type="component" value="Chromosome"/>
</dbReference>
<sequence length="316" mass="35486">MVYDFLQGQWRDYKRRLHRVCVVTHAQVLLDAICDGCAGCDPAHLAASVETWITRHVGLDLEGRIRAARLGEDGPGADSCWAQCLRLFHSPPRLAGQLARSLAALCAAWGQGEDARARAILWQTLSHYFYEARFEIDGPTGQHRLRNWVRIQRLLARVRRDLERAAVDLTGPERVWTLRRLEDPAWLAAAVLAQSQRPGAGPALDDIATVDGVLAYLYAFLPHLDIGEMQDDPALAAQLPDDLGETIDYYIDHPDSPAGLTPPERAALILEYRVLVPPMSDRAFQERYGHTRQTHRNRVAAGVRKIAPWVRRDLES</sequence>
<evidence type="ECO:0000313" key="2">
    <source>
        <dbReference type="Proteomes" id="UP000232638"/>
    </source>
</evidence>
<dbReference type="RefSeq" id="WP_100921126.1">
    <property type="nucleotide sequence ID" value="NZ_CP020370.1"/>
</dbReference>
<protein>
    <submittedName>
        <fullName evidence="1">Uncharacterized protein</fullName>
    </submittedName>
</protein>
<dbReference type="KEGG" id="tsy:THSYN_22475"/>
<gene>
    <name evidence="1" type="ORF">THSYN_22475</name>
</gene>
<keyword evidence="2" id="KW-1185">Reference proteome</keyword>
<proteinExistence type="predicted"/>
<accession>A0A2K8UDB9</accession>
<name>A0A2K8UDB9_9GAMM</name>
<dbReference type="AlphaFoldDB" id="A0A2K8UDB9"/>
<dbReference type="EMBL" id="CP020370">
    <property type="protein sequence ID" value="AUB83439.1"/>
    <property type="molecule type" value="Genomic_DNA"/>
</dbReference>
<evidence type="ECO:0000313" key="1">
    <source>
        <dbReference type="EMBL" id="AUB83439.1"/>
    </source>
</evidence>
<organism evidence="1 2">
    <name type="scientific">Candidatus Thiodictyon syntrophicum</name>
    <dbReference type="NCBI Taxonomy" id="1166950"/>
    <lineage>
        <taxon>Bacteria</taxon>
        <taxon>Pseudomonadati</taxon>
        <taxon>Pseudomonadota</taxon>
        <taxon>Gammaproteobacteria</taxon>
        <taxon>Chromatiales</taxon>
        <taxon>Chromatiaceae</taxon>
        <taxon>Thiodictyon</taxon>
    </lineage>
</organism>